<dbReference type="eggNOG" id="ENOG502ZJD9">
    <property type="taxonomic scope" value="Bacteria"/>
</dbReference>
<protein>
    <submittedName>
        <fullName evidence="1">Regulatory protein</fullName>
    </submittedName>
</protein>
<sequence>MRVIPVDTSDATLLVTKLPEVKVRDRQTGEVAVDPVTNQRLMTLELVFIAAGGSDMVKVTIPEQGIGDGLVMGAPVFLSGLVARPWESEFGGRARHGIAYRADAVMVSAAAPAQG</sequence>
<dbReference type="EMBL" id="JFCB01000005">
    <property type="protein sequence ID" value="KES07571.1"/>
    <property type="molecule type" value="Genomic_DNA"/>
</dbReference>
<organism evidence="1 2">
    <name type="scientific">Streptomyces toyocaensis</name>
    <dbReference type="NCBI Taxonomy" id="55952"/>
    <lineage>
        <taxon>Bacteria</taxon>
        <taxon>Bacillati</taxon>
        <taxon>Actinomycetota</taxon>
        <taxon>Actinomycetes</taxon>
        <taxon>Kitasatosporales</taxon>
        <taxon>Streptomycetaceae</taxon>
        <taxon>Streptomyces</taxon>
    </lineage>
</organism>
<proteinExistence type="predicted"/>
<gene>
    <name evidence="1" type="ORF">BU52_08885</name>
</gene>
<comment type="caution">
    <text evidence="1">The sequence shown here is derived from an EMBL/GenBank/DDBJ whole genome shotgun (WGS) entry which is preliminary data.</text>
</comment>
<dbReference type="RefSeq" id="WP_037930775.1">
    <property type="nucleotide sequence ID" value="NZ_JBFADL010000013.1"/>
</dbReference>
<dbReference type="OrthoDB" id="4280480at2"/>
<dbReference type="STRING" id="55952.BU52_08885"/>
<evidence type="ECO:0000313" key="2">
    <source>
        <dbReference type="Proteomes" id="UP000028341"/>
    </source>
</evidence>
<dbReference type="Proteomes" id="UP000028341">
    <property type="component" value="Unassembled WGS sequence"/>
</dbReference>
<name>A0A081XVJ8_STRTO</name>
<evidence type="ECO:0000313" key="1">
    <source>
        <dbReference type="EMBL" id="KES07571.1"/>
    </source>
</evidence>
<reference evidence="1 2" key="1">
    <citation type="submission" date="2014-02" db="EMBL/GenBank/DDBJ databases">
        <title>The genome announcement of Streptomyces toyocaensis NRRL15009.</title>
        <authorList>
            <person name="Hong H.-J."/>
            <person name="Kwun M.J."/>
        </authorList>
    </citation>
    <scope>NUCLEOTIDE SEQUENCE [LARGE SCALE GENOMIC DNA]</scope>
    <source>
        <strain evidence="1 2">NRRL 15009</strain>
    </source>
</reference>
<accession>A0A081XVJ8</accession>
<keyword evidence="2" id="KW-1185">Reference proteome</keyword>
<dbReference type="AlphaFoldDB" id="A0A081XVJ8"/>